<evidence type="ECO:0000259" key="9">
    <source>
        <dbReference type="Pfam" id="PF13231"/>
    </source>
</evidence>
<evidence type="ECO:0000256" key="1">
    <source>
        <dbReference type="ARBA" id="ARBA00004651"/>
    </source>
</evidence>
<keyword evidence="5 8" id="KW-0812">Transmembrane</keyword>
<feature type="transmembrane region" description="Helical" evidence="8">
    <location>
        <begin position="440"/>
        <end position="460"/>
    </location>
</feature>
<evidence type="ECO:0000256" key="2">
    <source>
        <dbReference type="ARBA" id="ARBA00022475"/>
    </source>
</evidence>
<protein>
    <recommendedName>
        <fullName evidence="9">Glycosyltransferase RgtA/B/C/D-like domain-containing protein</fullName>
    </recommendedName>
</protein>
<dbReference type="GO" id="GO:0016763">
    <property type="term" value="F:pentosyltransferase activity"/>
    <property type="evidence" value="ECO:0007669"/>
    <property type="project" value="TreeGrafter"/>
</dbReference>
<evidence type="ECO:0000256" key="6">
    <source>
        <dbReference type="ARBA" id="ARBA00022989"/>
    </source>
</evidence>
<gene>
    <name evidence="10" type="ORF">Enr17x_33050</name>
</gene>
<comment type="subcellular location">
    <subcellularLocation>
        <location evidence="1">Cell membrane</location>
        <topology evidence="1">Multi-pass membrane protein</topology>
    </subcellularLocation>
</comment>
<feature type="domain" description="Glycosyltransferase RgtA/B/C/D-like" evidence="9">
    <location>
        <begin position="125"/>
        <end position="260"/>
    </location>
</feature>
<dbReference type="EMBL" id="CP037452">
    <property type="protein sequence ID" value="QDV51250.1"/>
    <property type="molecule type" value="Genomic_DNA"/>
</dbReference>
<feature type="transmembrane region" description="Helical" evidence="8">
    <location>
        <begin position="20"/>
        <end position="40"/>
    </location>
</feature>
<feature type="transmembrane region" description="Helical" evidence="8">
    <location>
        <begin position="124"/>
        <end position="145"/>
    </location>
</feature>
<feature type="transmembrane region" description="Helical" evidence="8">
    <location>
        <begin position="411"/>
        <end position="428"/>
    </location>
</feature>
<dbReference type="InterPro" id="IPR038731">
    <property type="entry name" value="RgtA/B/C-like"/>
</dbReference>
<evidence type="ECO:0000256" key="5">
    <source>
        <dbReference type="ARBA" id="ARBA00022692"/>
    </source>
</evidence>
<evidence type="ECO:0000256" key="4">
    <source>
        <dbReference type="ARBA" id="ARBA00022679"/>
    </source>
</evidence>
<keyword evidence="6 8" id="KW-1133">Transmembrane helix</keyword>
<evidence type="ECO:0000256" key="7">
    <source>
        <dbReference type="ARBA" id="ARBA00023136"/>
    </source>
</evidence>
<evidence type="ECO:0000313" key="11">
    <source>
        <dbReference type="Proteomes" id="UP000318313"/>
    </source>
</evidence>
<dbReference type="GO" id="GO:0005886">
    <property type="term" value="C:plasma membrane"/>
    <property type="evidence" value="ECO:0007669"/>
    <property type="project" value="UniProtKB-SubCell"/>
</dbReference>
<organism evidence="10 11">
    <name type="scientific">Gimesia fumaroli</name>
    <dbReference type="NCBI Taxonomy" id="2527976"/>
    <lineage>
        <taxon>Bacteria</taxon>
        <taxon>Pseudomonadati</taxon>
        <taxon>Planctomycetota</taxon>
        <taxon>Planctomycetia</taxon>
        <taxon>Planctomycetales</taxon>
        <taxon>Planctomycetaceae</taxon>
        <taxon>Gimesia</taxon>
    </lineage>
</organism>
<proteinExistence type="predicted"/>
<dbReference type="AlphaFoldDB" id="A0A518IDW3"/>
<feature type="transmembrane region" description="Helical" evidence="8">
    <location>
        <begin position="177"/>
        <end position="194"/>
    </location>
</feature>
<feature type="transmembrane region" description="Helical" evidence="8">
    <location>
        <begin position="388"/>
        <end position="405"/>
    </location>
</feature>
<keyword evidence="3" id="KW-0328">Glycosyltransferase</keyword>
<keyword evidence="11" id="KW-1185">Reference proteome</keyword>
<dbReference type="RefSeq" id="WP_145310354.1">
    <property type="nucleotide sequence ID" value="NZ_CP037452.1"/>
</dbReference>
<dbReference type="PANTHER" id="PTHR33908:SF11">
    <property type="entry name" value="MEMBRANE PROTEIN"/>
    <property type="match status" value="1"/>
</dbReference>
<feature type="transmembrane region" description="Helical" evidence="8">
    <location>
        <begin position="151"/>
        <end position="168"/>
    </location>
</feature>
<dbReference type="GO" id="GO:0009103">
    <property type="term" value="P:lipopolysaccharide biosynthetic process"/>
    <property type="evidence" value="ECO:0007669"/>
    <property type="project" value="UniProtKB-ARBA"/>
</dbReference>
<reference evidence="10 11" key="1">
    <citation type="submission" date="2019-03" db="EMBL/GenBank/DDBJ databases">
        <title>Deep-cultivation of Planctomycetes and their phenomic and genomic characterization uncovers novel biology.</title>
        <authorList>
            <person name="Wiegand S."/>
            <person name="Jogler M."/>
            <person name="Boedeker C."/>
            <person name="Pinto D."/>
            <person name="Vollmers J."/>
            <person name="Rivas-Marin E."/>
            <person name="Kohn T."/>
            <person name="Peeters S.H."/>
            <person name="Heuer A."/>
            <person name="Rast P."/>
            <person name="Oberbeckmann S."/>
            <person name="Bunk B."/>
            <person name="Jeske O."/>
            <person name="Meyerdierks A."/>
            <person name="Storesund J.E."/>
            <person name="Kallscheuer N."/>
            <person name="Luecker S."/>
            <person name="Lage O.M."/>
            <person name="Pohl T."/>
            <person name="Merkel B.J."/>
            <person name="Hornburger P."/>
            <person name="Mueller R.-W."/>
            <person name="Bruemmer F."/>
            <person name="Labrenz M."/>
            <person name="Spormann A.M."/>
            <person name="Op den Camp H."/>
            <person name="Overmann J."/>
            <person name="Amann R."/>
            <person name="Jetten M.S.M."/>
            <person name="Mascher T."/>
            <person name="Medema M.H."/>
            <person name="Devos D.P."/>
            <person name="Kaster A.-K."/>
            <person name="Ovreas L."/>
            <person name="Rohde M."/>
            <person name="Galperin M.Y."/>
            <person name="Jogler C."/>
        </authorList>
    </citation>
    <scope>NUCLEOTIDE SEQUENCE [LARGE SCALE GENOMIC DNA]</scope>
    <source>
        <strain evidence="10 11">Enr17</strain>
    </source>
</reference>
<dbReference type="InterPro" id="IPR050297">
    <property type="entry name" value="LipidA_mod_glycosyltrf_83"/>
</dbReference>
<accession>A0A518IDW3</accession>
<sequence length="617" mass="69743">MASLNNTKHTEKHSFAKNLPYFFVVGLLAIQASLLGYMAVKQSPNANEPGHLVAGISNWQLGRFELYRVNPPLVRMIGALPVVMAGAKTDWEAFHDGPGARPVFTIGPDFIKANGERSFWLMTLARWACIPLSLIGGLVCFFWARALYGELSGLLALTLWCFSPNLLAHGAFITPDAGATAISVAAGWLFWRWLNHPTWGRAIAAGCLLGLAELAKFTLILFFGLWPCLWLFWLCISRSKETQASVWRQGAQITVLLLLALHILNLGYGYDGSFKPLGKYEFISATLKGSEADTDTSETGNRFTGTWLENIPVPLPVQYVIGIDIQKQDFERERQTFFRGKFYPHGFWYYYLYALAIKVPLGTWVLALMASGFTLFQIKRGEWDNWRDEFILLAPLMLIFVFVSSETDYNAHLRYILPVFPFGIIWISKSAQLITSFKSYRSLVIAIPLLWSVASSLWVFPHSLAYFNEVTGGPAQGYRHLINSNLDWGQDLHELKQWLDQHPSSEPFYLAYYGLFAPQVAGIKFQLPPEWPEGDDDLKDSANRSLVPGRYAISVNHIYGLDTLPPFNEAGEKQYVNQSGYRYFLKLTPVARAGYSIHIYEISQADIDRLKETRHSE</sequence>
<evidence type="ECO:0000256" key="8">
    <source>
        <dbReference type="SAM" id="Phobius"/>
    </source>
</evidence>
<feature type="transmembrane region" description="Helical" evidence="8">
    <location>
        <begin position="214"/>
        <end position="233"/>
    </location>
</feature>
<feature type="transmembrane region" description="Helical" evidence="8">
    <location>
        <begin position="348"/>
        <end position="376"/>
    </location>
</feature>
<keyword evidence="2" id="KW-1003">Cell membrane</keyword>
<dbReference type="OrthoDB" id="224989at2"/>
<dbReference type="KEGG" id="gfm:Enr17x_33050"/>
<name>A0A518IDW3_9PLAN</name>
<dbReference type="Pfam" id="PF13231">
    <property type="entry name" value="PMT_2"/>
    <property type="match status" value="1"/>
</dbReference>
<feature type="transmembrane region" description="Helical" evidence="8">
    <location>
        <begin position="253"/>
        <end position="270"/>
    </location>
</feature>
<dbReference type="Proteomes" id="UP000318313">
    <property type="component" value="Chromosome"/>
</dbReference>
<keyword evidence="4" id="KW-0808">Transferase</keyword>
<evidence type="ECO:0000313" key="10">
    <source>
        <dbReference type="EMBL" id="QDV51250.1"/>
    </source>
</evidence>
<dbReference type="PANTHER" id="PTHR33908">
    <property type="entry name" value="MANNOSYLTRANSFERASE YKCB-RELATED"/>
    <property type="match status" value="1"/>
</dbReference>
<evidence type="ECO:0000256" key="3">
    <source>
        <dbReference type="ARBA" id="ARBA00022676"/>
    </source>
</evidence>
<keyword evidence="7 8" id="KW-0472">Membrane</keyword>